<accession>A0A327QQL3</accession>
<dbReference type="Proteomes" id="UP000249547">
    <property type="component" value="Unassembled WGS sequence"/>
</dbReference>
<dbReference type="OrthoDB" id="262508at2"/>
<keyword evidence="2" id="KW-1185">Reference proteome</keyword>
<gene>
    <name evidence="1" type="ORF">LX64_01757</name>
</gene>
<evidence type="ECO:0000313" key="1">
    <source>
        <dbReference type="EMBL" id="RAJ06630.1"/>
    </source>
</evidence>
<proteinExistence type="predicted"/>
<dbReference type="SUPFAM" id="SSF48371">
    <property type="entry name" value="ARM repeat"/>
    <property type="match status" value="1"/>
</dbReference>
<dbReference type="InterPro" id="IPR016024">
    <property type="entry name" value="ARM-type_fold"/>
</dbReference>
<organism evidence="1 2">
    <name type="scientific">Chitinophaga skermanii</name>
    <dbReference type="NCBI Taxonomy" id="331697"/>
    <lineage>
        <taxon>Bacteria</taxon>
        <taxon>Pseudomonadati</taxon>
        <taxon>Bacteroidota</taxon>
        <taxon>Chitinophagia</taxon>
        <taxon>Chitinophagales</taxon>
        <taxon>Chitinophagaceae</taxon>
        <taxon>Chitinophaga</taxon>
    </lineage>
</organism>
<comment type="caution">
    <text evidence="1">The sequence shown here is derived from an EMBL/GenBank/DDBJ whole genome shotgun (WGS) entry which is preliminary data.</text>
</comment>
<evidence type="ECO:0000313" key="2">
    <source>
        <dbReference type="Proteomes" id="UP000249547"/>
    </source>
</evidence>
<dbReference type="EMBL" id="QLLL01000003">
    <property type="protein sequence ID" value="RAJ06630.1"/>
    <property type="molecule type" value="Genomic_DNA"/>
</dbReference>
<dbReference type="InterPro" id="IPR043746">
    <property type="entry name" value="DUF5691"/>
</dbReference>
<dbReference type="RefSeq" id="WP_111597234.1">
    <property type="nucleotide sequence ID" value="NZ_QLLL01000003.1"/>
</dbReference>
<dbReference type="AlphaFoldDB" id="A0A327QQL3"/>
<reference evidence="1 2" key="1">
    <citation type="submission" date="2018-06" db="EMBL/GenBank/DDBJ databases">
        <title>Genomic Encyclopedia of Archaeal and Bacterial Type Strains, Phase II (KMG-II): from individual species to whole genera.</title>
        <authorList>
            <person name="Goeker M."/>
        </authorList>
    </citation>
    <scope>NUCLEOTIDE SEQUENCE [LARGE SCALE GENOMIC DNA]</scope>
    <source>
        <strain evidence="1 2">DSM 23857</strain>
    </source>
</reference>
<protein>
    <submittedName>
        <fullName evidence="1">Uncharacterized protein</fullName>
    </submittedName>
</protein>
<dbReference type="Pfam" id="PF18944">
    <property type="entry name" value="DUF5691"/>
    <property type="match status" value="1"/>
</dbReference>
<sequence>MQHWNNLVQTAMLGTGKKTISDTDVPSALQAANTLVLQTSSLDKEEQFLQVSALALNYKQAGVQPLHKENILVTIAPSETLPYSNAASSTALTYVLHDQTVALLRYWLEKCKAANAIIPLVHLAGVLEEGKQHKSIRSLVRATAGNRAKWLAEMNTDWSYILKEETTSWDDASLDDRVALIAALHKEKPEEAILLLQSTWKGEDANSKFNLLQALDSSLHACDVEFITAALQEKSKKVKELASEYLLRIPSSPNIQRIVSLITKCFTLSSDGKKINIALTDEVIQALVETGQKVSTDPKDHFYMIEALLRMTPPVELSNYLQVTPTRLLELIEKHAHSSTYKQAIQDALDTFYDATWFEAVATFFPHKFYEEMLTIYDKPTFDAYVLPFLRKQLTNDMPRLVRFMSDVYPYEWSQAMGEEILKYTSKNGYEYNTPYYANAIDKIPASLVPYIAQLEPTDNYGGYYWKNVAVKLQSLLSRKQKINEAFHQ</sequence>
<name>A0A327QQL3_9BACT</name>